<dbReference type="GO" id="GO:0004252">
    <property type="term" value="F:serine-type endopeptidase activity"/>
    <property type="evidence" value="ECO:0007669"/>
    <property type="project" value="InterPro"/>
</dbReference>
<keyword evidence="1" id="KW-0378">Hydrolase</keyword>
<dbReference type="GO" id="GO:0006508">
    <property type="term" value="P:proteolysis"/>
    <property type="evidence" value="ECO:0007669"/>
    <property type="project" value="InterPro"/>
</dbReference>
<organism evidence="9 10">
    <name type="scientific">Iodidimonas nitroreducens</name>
    <dbReference type="NCBI Taxonomy" id="1236968"/>
    <lineage>
        <taxon>Bacteria</taxon>
        <taxon>Pseudomonadati</taxon>
        <taxon>Pseudomonadota</taxon>
        <taxon>Alphaproteobacteria</taxon>
        <taxon>Iodidimonadales</taxon>
        <taxon>Iodidimonadaceae</taxon>
        <taxon>Iodidimonas</taxon>
    </lineage>
</organism>
<dbReference type="PROSITE" id="PS00708">
    <property type="entry name" value="PRO_ENDOPEP_SER"/>
    <property type="match status" value="1"/>
</dbReference>
<protein>
    <recommendedName>
        <fullName evidence="5">Acyl-peptide hydrolase</fullName>
    </recommendedName>
    <alternativeName>
        <fullName evidence="4">Acylaminoacyl-peptidase</fullName>
    </alternativeName>
</protein>
<evidence type="ECO:0000256" key="5">
    <source>
        <dbReference type="ARBA" id="ARBA00032596"/>
    </source>
</evidence>
<evidence type="ECO:0000256" key="4">
    <source>
        <dbReference type="ARBA" id="ARBA00032284"/>
    </source>
</evidence>
<evidence type="ECO:0000256" key="2">
    <source>
        <dbReference type="ARBA" id="ARBA00022825"/>
    </source>
</evidence>
<dbReference type="SUPFAM" id="SSF82171">
    <property type="entry name" value="DPP6 N-terminal domain-like"/>
    <property type="match status" value="1"/>
</dbReference>
<evidence type="ECO:0000256" key="3">
    <source>
        <dbReference type="ARBA" id="ARBA00022990"/>
    </source>
</evidence>
<evidence type="ECO:0000256" key="6">
    <source>
        <dbReference type="ARBA" id="ARBA00045885"/>
    </source>
</evidence>
<dbReference type="AlphaFoldDB" id="A0A5A7N5V0"/>
<dbReference type="InterPro" id="IPR011659">
    <property type="entry name" value="WD40"/>
</dbReference>
<dbReference type="InterPro" id="IPR001375">
    <property type="entry name" value="Peptidase_S9_cat"/>
</dbReference>
<accession>A0A5A7N5V0</accession>
<dbReference type="PANTHER" id="PTHR42776:SF27">
    <property type="entry name" value="DIPEPTIDYL PEPTIDASE FAMILY MEMBER 6"/>
    <property type="match status" value="1"/>
</dbReference>
<gene>
    <name evidence="9" type="ORF">JCM17846_11400</name>
</gene>
<dbReference type="Gene3D" id="3.40.50.1820">
    <property type="entry name" value="alpha/beta hydrolase"/>
    <property type="match status" value="1"/>
</dbReference>
<dbReference type="Proteomes" id="UP000324996">
    <property type="component" value="Unassembled WGS sequence"/>
</dbReference>
<dbReference type="InterPro" id="IPR011042">
    <property type="entry name" value="6-blade_b-propeller_TolB-like"/>
</dbReference>
<evidence type="ECO:0000313" key="9">
    <source>
        <dbReference type="EMBL" id="GER03458.1"/>
    </source>
</evidence>
<name>A0A5A7N5V0_9PROT</name>
<feature type="chain" id="PRO_5022940546" description="Acyl-peptide hydrolase" evidence="7">
    <location>
        <begin position="20"/>
        <end position="643"/>
    </location>
</feature>
<dbReference type="Gene3D" id="2.120.10.30">
    <property type="entry name" value="TolB, C-terminal domain"/>
    <property type="match status" value="2"/>
</dbReference>
<dbReference type="PRINTS" id="PR00862">
    <property type="entry name" value="PROLIGOPTASE"/>
</dbReference>
<dbReference type="SUPFAM" id="SSF53474">
    <property type="entry name" value="alpha/beta-Hydrolases"/>
    <property type="match status" value="1"/>
</dbReference>
<dbReference type="EMBL" id="BKCN01000004">
    <property type="protein sequence ID" value="GER03458.1"/>
    <property type="molecule type" value="Genomic_DNA"/>
</dbReference>
<feature type="domain" description="Peptidase S9 prolyl oligopeptidase catalytic" evidence="8">
    <location>
        <begin position="431"/>
        <end position="641"/>
    </location>
</feature>
<dbReference type="Pfam" id="PF00326">
    <property type="entry name" value="Peptidase_S9"/>
    <property type="match status" value="1"/>
</dbReference>
<sequence>MRLLALPVFFCGFITMAVAQDWPYPGDIPDVGPVAPGLAGENPTDIVRYLMVRGIGGAALSPDGKTLAFTSTVTGIPQIWTVPAKGGWPHQITFGAAVTEFHWLPPSDEDWPSLLYAADRNGDEREAYWQISADGRAERQILDHSEAYRNFGSFSPDGKRFIYASTARNGTDFDLYVANRLTGESRMVHQGRFGFYAGPWQPGGSSVIISEIRGEDGNDLHLLNVDDGAFQTLFSPEISAYYGTFQWRPDGAGFYLISDHERNFKGLAYYDLASRSLDWIETPDHDVDDLALSHDGRYLIWTVNDGGTSKLYARDLAQNEMIESPALPAGVYGIDFADRASVLSVRVSAPDIPGAVYSWSLPDGAFAHAARAELAGIDPRTLVAPQSVYFKARDGVMLHGLLYLPAKSPDGVKPPVVIDVHGGPTAQARPTFSGVTQYLLGRGVAVLDVNVRGSTGFGKHYARLDNQRKRPDSVRDLVDALAFLKEDGRVDADRAAVMGGSYGGYMVNAVLGSYPDAFKAGVSFVGVSDWVRALEEASPALKASDRLEYGDINDPDDRAFFAELSPITRADQIKVPMFVQHGANDPRDPVTESDRLVKALRANGLPVIYMRFSDEGHGVRKLNNRVALYRAVAQFLEQHLGVE</sequence>
<evidence type="ECO:0000256" key="1">
    <source>
        <dbReference type="ARBA" id="ARBA00022801"/>
    </source>
</evidence>
<reference evidence="9 10" key="1">
    <citation type="submission" date="2019-09" db="EMBL/GenBank/DDBJ databases">
        <title>NBRP : Genome information of microbial organism related human and environment.</title>
        <authorList>
            <person name="Hattori M."/>
            <person name="Oshima K."/>
            <person name="Inaba H."/>
            <person name="Suda W."/>
            <person name="Sakamoto M."/>
            <person name="Iino T."/>
            <person name="Kitahara M."/>
            <person name="Oshida Y."/>
            <person name="Iida T."/>
            <person name="Kudo T."/>
            <person name="Itoh T."/>
            <person name="Ohkuma M."/>
        </authorList>
    </citation>
    <scope>NUCLEOTIDE SEQUENCE [LARGE SCALE GENOMIC DNA]</scope>
    <source>
        <strain evidence="9 10">Q-1</strain>
    </source>
</reference>
<comment type="function">
    <text evidence="6">This enzyme catalyzes the hydrolysis of the N-terminal peptide bond of an N-acetylated peptide to generate an N-acetylated amino acid and a peptide with a free N-terminus. It preferentially cleaves off Ac-Ala, Ac-Met and Ac-Ser. Also, involved in the degradation of oxidized and glycated proteins.</text>
</comment>
<feature type="signal peptide" evidence="7">
    <location>
        <begin position="1"/>
        <end position="19"/>
    </location>
</feature>
<keyword evidence="10" id="KW-1185">Reference proteome</keyword>
<dbReference type="InterPro" id="IPR002471">
    <property type="entry name" value="Pept_S9_AS"/>
</dbReference>
<keyword evidence="2" id="KW-0720">Serine protease</keyword>
<evidence type="ECO:0000256" key="7">
    <source>
        <dbReference type="SAM" id="SignalP"/>
    </source>
</evidence>
<dbReference type="InterPro" id="IPR002470">
    <property type="entry name" value="Peptidase_S9A"/>
</dbReference>
<comment type="caution">
    <text evidence="9">The sequence shown here is derived from an EMBL/GenBank/DDBJ whole genome shotgun (WGS) entry which is preliminary data.</text>
</comment>
<keyword evidence="3" id="KW-0007">Acetylation</keyword>
<dbReference type="PANTHER" id="PTHR42776">
    <property type="entry name" value="SERINE PEPTIDASE S9 FAMILY MEMBER"/>
    <property type="match status" value="1"/>
</dbReference>
<evidence type="ECO:0000259" key="8">
    <source>
        <dbReference type="Pfam" id="PF00326"/>
    </source>
</evidence>
<keyword evidence="2" id="KW-0645">Protease</keyword>
<dbReference type="InterPro" id="IPR029058">
    <property type="entry name" value="AB_hydrolase_fold"/>
</dbReference>
<keyword evidence="7" id="KW-0732">Signal</keyword>
<dbReference type="Pfam" id="PF07676">
    <property type="entry name" value="PD40"/>
    <property type="match status" value="2"/>
</dbReference>
<evidence type="ECO:0000313" key="10">
    <source>
        <dbReference type="Proteomes" id="UP000324996"/>
    </source>
</evidence>
<proteinExistence type="predicted"/>